<evidence type="ECO:0000313" key="4">
    <source>
        <dbReference type="EMBL" id="GFR84530.1"/>
    </source>
</evidence>
<accession>A0AAV4GJE1</accession>
<feature type="compositionally biased region" description="Basic residues" evidence="2">
    <location>
        <begin position="173"/>
        <end position="183"/>
    </location>
</feature>
<dbReference type="InterPro" id="IPR010472">
    <property type="entry name" value="FH3_dom"/>
</dbReference>
<feature type="region of interest" description="Disordered" evidence="2">
    <location>
        <begin position="580"/>
        <end position="617"/>
    </location>
</feature>
<dbReference type="SMART" id="SM01139">
    <property type="entry name" value="Drf_FH3"/>
    <property type="match status" value="1"/>
</dbReference>
<evidence type="ECO:0000256" key="2">
    <source>
        <dbReference type="SAM" id="MobiDB-lite"/>
    </source>
</evidence>
<comment type="caution">
    <text evidence="4">The sequence shown here is derived from an EMBL/GenBank/DDBJ whole genome shotgun (WGS) entry which is preliminary data.</text>
</comment>
<gene>
    <name evidence="4" type="ORF">ElyMa_002419300</name>
</gene>
<dbReference type="PANTHER" id="PTHR46345">
    <property type="entry name" value="INVERTED FORMIN-2"/>
    <property type="match status" value="1"/>
</dbReference>
<evidence type="ECO:0000313" key="5">
    <source>
        <dbReference type="Proteomes" id="UP000762676"/>
    </source>
</evidence>
<dbReference type="Pfam" id="PF06367">
    <property type="entry name" value="Drf_FH3"/>
    <property type="match status" value="1"/>
</dbReference>
<dbReference type="PROSITE" id="PS51444">
    <property type="entry name" value="FH2"/>
    <property type="match status" value="1"/>
</dbReference>
<feature type="compositionally biased region" description="Basic and acidic residues" evidence="2">
    <location>
        <begin position="580"/>
        <end position="598"/>
    </location>
</feature>
<reference evidence="4 5" key="1">
    <citation type="journal article" date="2021" name="Elife">
        <title>Chloroplast acquisition without the gene transfer in kleptoplastic sea slugs, Plakobranchus ocellatus.</title>
        <authorList>
            <person name="Maeda T."/>
            <person name="Takahashi S."/>
            <person name="Yoshida T."/>
            <person name="Shimamura S."/>
            <person name="Takaki Y."/>
            <person name="Nagai Y."/>
            <person name="Toyoda A."/>
            <person name="Suzuki Y."/>
            <person name="Arimoto A."/>
            <person name="Ishii H."/>
            <person name="Satoh N."/>
            <person name="Nishiyama T."/>
            <person name="Hasebe M."/>
            <person name="Maruyama T."/>
            <person name="Minagawa J."/>
            <person name="Obokata J."/>
            <person name="Shigenobu S."/>
        </authorList>
    </citation>
    <scope>NUCLEOTIDE SEQUENCE [LARGE SCALE GENOMIC DNA]</scope>
</reference>
<feature type="region of interest" description="Disordered" evidence="2">
    <location>
        <begin position="156"/>
        <end position="201"/>
    </location>
</feature>
<dbReference type="Proteomes" id="UP000762676">
    <property type="component" value="Unassembled WGS sequence"/>
</dbReference>
<keyword evidence="5" id="KW-1185">Reference proteome</keyword>
<dbReference type="Gene3D" id="1.20.58.2220">
    <property type="entry name" value="Formin, FH2 domain"/>
    <property type="match status" value="1"/>
</dbReference>
<dbReference type="GO" id="GO:0003779">
    <property type="term" value="F:actin binding"/>
    <property type="evidence" value="ECO:0007669"/>
    <property type="project" value="InterPro"/>
</dbReference>
<protein>
    <submittedName>
        <fullName evidence="4">Inverted formin-2</fullName>
    </submittedName>
</protein>
<evidence type="ECO:0000259" key="3">
    <source>
        <dbReference type="PROSITE" id="PS51444"/>
    </source>
</evidence>
<dbReference type="PANTHER" id="PTHR46345:SF8">
    <property type="entry name" value="FORMIN 3, ISOFORM B"/>
    <property type="match status" value="1"/>
</dbReference>
<dbReference type="Pfam" id="PF02181">
    <property type="entry name" value="FH2"/>
    <property type="match status" value="1"/>
</dbReference>
<feature type="domain" description="FH2" evidence="3">
    <location>
        <begin position="198"/>
        <end position="592"/>
    </location>
</feature>
<feature type="coiled-coil region" evidence="1">
    <location>
        <begin position="478"/>
        <end position="535"/>
    </location>
</feature>
<dbReference type="SMART" id="SM00498">
    <property type="entry name" value="FH2"/>
    <property type="match status" value="1"/>
</dbReference>
<dbReference type="SUPFAM" id="SSF101447">
    <property type="entry name" value="Formin homology 2 domain (FH2 domain)"/>
    <property type="match status" value="1"/>
</dbReference>
<dbReference type="AlphaFoldDB" id="A0AAV4GJE1"/>
<dbReference type="Gene3D" id="1.10.238.150">
    <property type="entry name" value="Formin, FH3 diaphanous domain"/>
    <property type="match status" value="1"/>
</dbReference>
<dbReference type="InterPro" id="IPR015425">
    <property type="entry name" value="FH2_Formin"/>
</dbReference>
<sequence>MTLPTLCFAIVHPDPNSWSNRGPHVNSFCRAALNILDVIGCLRLSKDADLKVQLDVFEEELAADTDAMRDAAKDANAINLNSHHDLFKTIYSKVNDSSLGLSFLSILYNLYQIDPNSSHSESTWILIERLTQKAVEGAVEANRLMEEAKMQKRYVDVSVQTQESSPPSSGSSIKRRSLVRGRRPGSVSETSVDPTVSPIVTPDPNCRMKHFTWNKVPALQVQKTSIWDEVNKMDDSIPVEYDRLKELFAHKVIQPQESKAEEPTLKIRASSSEISLLDPKRSMNVNIYLKQFRKNNAAIVDMVRKGEARNIGVEKLKGLIKILPPSDEIELIQSFDGDPEKLGNAEKFFLKLMSVPQYKLRLELMLLRSDFQSQLSNVRSNLAVLTSLCRRLQDNKGLKKFLRLVLHAGNYINKGSSSGAAVGFRVSSLNKLALTKSNDPSLSLLHVLVEEASANDKDCLEFADNLLDDLHKASRFSVEQVKTEFNQIKNTVKKLQSQMSSNPDAEITAQFGDFLEEADGDLIDVEEVLDRLQNQTTKLAQHYCENINSFHLEEFFGAFREFCDRIKVCQQEIQSKKLQAEKAEQRKKAHEEMLEKRRGSTSVNQHQKEQQRGVPAGAFKLPGLGGSLGPAGPGDSKIVDNLVNEIRRGNVLRRLSVRRKMNPVPDMN</sequence>
<name>A0AAV4GJE1_9GAST</name>
<dbReference type="InterPro" id="IPR016024">
    <property type="entry name" value="ARM-type_fold"/>
</dbReference>
<keyword evidence="1" id="KW-0175">Coiled coil</keyword>
<dbReference type="EMBL" id="BMAT01004956">
    <property type="protein sequence ID" value="GFR84530.1"/>
    <property type="molecule type" value="Genomic_DNA"/>
</dbReference>
<evidence type="ECO:0000256" key="1">
    <source>
        <dbReference type="SAM" id="Coils"/>
    </source>
</evidence>
<proteinExistence type="predicted"/>
<dbReference type="InterPro" id="IPR042201">
    <property type="entry name" value="FH2_Formin_sf"/>
</dbReference>
<dbReference type="SUPFAM" id="SSF48371">
    <property type="entry name" value="ARM repeat"/>
    <property type="match status" value="1"/>
</dbReference>
<organism evidence="4 5">
    <name type="scientific">Elysia marginata</name>
    <dbReference type="NCBI Taxonomy" id="1093978"/>
    <lineage>
        <taxon>Eukaryota</taxon>
        <taxon>Metazoa</taxon>
        <taxon>Spiralia</taxon>
        <taxon>Lophotrochozoa</taxon>
        <taxon>Mollusca</taxon>
        <taxon>Gastropoda</taxon>
        <taxon>Heterobranchia</taxon>
        <taxon>Euthyneura</taxon>
        <taxon>Panpulmonata</taxon>
        <taxon>Sacoglossa</taxon>
        <taxon>Placobranchoidea</taxon>
        <taxon>Plakobranchidae</taxon>
        <taxon>Elysia</taxon>
    </lineage>
</organism>